<evidence type="ECO:0000256" key="7">
    <source>
        <dbReference type="ARBA" id="ARBA00022643"/>
    </source>
</evidence>
<dbReference type="Gene3D" id="3.40.50.360">
    <property type="match status" value="2"/>
</dbReference>
<evidence type="ECO:0000256" key="1">
    <source>
        <dbReference type="ARBA" id="ARBA00001917"/>
    </source>
</evidence>
<dbReference type="InterPro" id="IPR001094">
    <property type="entry name" value="Flavdoxin-like"/>
</dbReference>
<keyword evidence="15" id="KW-1185">Reference proteome</keyword>
<evidence type="ECO:0000256" key="4">
    <source>
        <dbReference type="ARBA" id="ARBA00006267"/>
    </source>
</evidence>
<dbReference type="Gene3D" id="3.90.340.10">
    <property type="entry name" value="Nitric Oxide Synthase, Chain A, domain 1"/>
    <property type="match status" value="1"/>
</dbReference>
<protein>
    <recommendedName>
        <fullName evidence="5">nitric-oxide synthase (NADPH)</fullName>
        <ecNumber evidence="5">1.14.13.39</ecNumber>
    </recommendedName>
</protein>
<dbReference type="InterPro" id="IPR044943">
    <property type="entry name" value="NOS_dom_1"/>
</dbReference>
<evidence type="ECO:0000256" key="2">
    <source>
        <dbReference type="ARBA" id="ARBA00001970"/>
    </source>
</evidence>
<comment type="similarity">
    <text evidence="4">Belongs to the NOS family.</text>
</comment>
<dbReference type="OMA" id="EMAYPSE"/>
<dbReference type="PROSITE" id="PS50902">
    <property type="entry name" value="FLAVODOXIN_LIKE"/>
    <property type="match status" value="1"/>
</dbReference>
<dbReference type="GO" id="GO:0004517">
    <property type="term" value="F:nitric-oxide synthase activity"/>
    <property type="evidence" value="ECO:0007669"/>
    <property type="project" value="UniProtKB-EC"/>
</dbReference>
<dbReference type="STRING" id="158441.A0A226D891"/>
<keyword evidence="12" id="KW-0408">Iron</keyword>
<dbReference type="Pfam" id="PF02898">
    <property type="entry name" value="NO_synthase"/>
    <property type="match status" value="1"/>
</dbReference>
<evidence type="ECO:0000256" key="11">
    <source>
        <dbReference type="ARBA" id="ARBA00023002"/>
    </source>
</evidence>
<comment type="cofactor">
    <cofactor evidence="1">
        <name>FMN</name>
        <dbReference type="ChEBI" id="CHEBI:58210"/>
    </cofactor>
</comment>
<dbReference type="SUPFAM" id="SSF52218">
    <property type="entry name" value="Flavoproteins"/>
    <property type="match status" value="1"/>
</dbReference>
<dbReference type="SUPFAM" id="SSF56512">
    <property type="entry name" value="Nitric oxide (NO) synthase oxygenase domain"/>
    <property type="match status" value="1"/>
</dbReference>
<evidence type="ECO:0000256" key="12">
    <source>
        <dbReference type="ARBA" id="ARBA00023004"/>
    </source>
</evidence>
<dbReference type="InterPro" id="IPR008254">
    <property type="entry name" value="Flavodoxin/NO_synth"/>
</dbReference>
<comment type="cofactor">
    <cofactor evidence="3">
        <name>FAD</name>
        <dbReference type="ChEBI" id="CHEBI:57692"/>
    </cofactor>
</comment>
<name>A0A226D891_FOLCA</name>
<dbReference type="InterPro" id="IPR050607">
    <property type="entry name" value="NOS"/>
</dbReference>
<dbReference type="InterPro" id="IPR029039">
    <property type="entry name" value="Flavoprotein-like_sf"/>
</dbReference>
<sequence>MNIAVLHSFKAAGVTIVDHHTASAQFMTHLANEKKIREGCPADWVWIVPPMSGSLTPVYHQEMAVYSLKPSYDYQRAPWIGYRWSEVQIARVKTFRSDDVEVEIISEGNPRKTTLKSVALAVRFIQKVTRFLNDRKKPVTIVFATETGKSETFARRLAQSLGKSCNVKLSSMEEYDLTQLDKERTLLVITSTFGNGDPPENGQKFANHLYALNILGGEVATLPSRSKRGSKSFIRSNNTIRIKDATVLSAAMMATRNHNLLGDLGGSRIMDITKGDELSGQDQVFAEWTKIIYQKLVHTNPRITLNISGTTTPDNYSSITNEEVDIKQEHQSSSENPRFHTSKTSDDFITGLAGLHPGRKVLDYKLVGRKALNKDGNTYVKQAQF</sequence>
<dbReference type="PRINTS" id="PR00369">
    <property type="entry name" value="FLAVODOXIN"/>
</dbReference>
<dbReference type="GO" id="GO:0006809">
    <property type="term" value="P:nitric oxide biosynthetic process"/>
    <property type="evidence" value="ECO:0007669"/>
    <property type="project" value="InterPro"/>
</dbReference>
<dbReference type="EC" id="1.14.13.39" evidence="5"/>
<evidence type="ECO:0000256" key="10">
    <source>
        <dbReference type="ARBA" id="ARBA00022860"/>
    </source>
</evidence>
<dbReference type="OrthoDB" id="1688044at2759"/>
<keyword evidence="7" id="KW-0285">Flavoprotein</keyword>
<evidence type="ECO:0000259" key="13">
    <source>
        <dbReference type="PROSITE" id="PS50902"/>
    </source>
</evidence>
<evidence type="ECO:0000256" key="3">
    <source>
        <dbReference type="ARBA" id="ARBA00001974"/>
    </source>
</evidence>
<proteinExistence type="inferred from homology"/>
<dbReference type="PANTHER" id="PTHR43410:SF1">
    <property type="entry name" value="NITRIC OXIDE SYNTHASE"/>
    <property type="match status" value="1"/>
</dbReference>
<evidence type="ECO:0000256" key="5">
    <source>
        <dbReference type="ARBA" id="ARBA00012989"/>
    </source>
</evidence>
<dbReference type="EMBL" id="LNIX01000029">
    <property type="protein sequence ID" value="OXA41363.1"/>
    <property type="molecule type" value="Genomic_DNA"/>
</dbReference>
<keyword evidence="7" id="KW-0288">FMN</keyword>
<evidence type="ECO:0000256" key="6">
    <source>
        <dbReference type="ARBA" id="ARBA00022617"/>
    </source>
</evidence>
<evidence type="ECO:0000313" key="15">
    <source>
        <dbReference type="Proteomes" id="UP000198287"/>
    </source>
</evidence>
<keyword evidence="9" id="KW-0521">NADP</keyword>
<dbReference type="InterPro" id="IPR036119">
    <property type="entry name" value="NOS_N_sf"/>
</dbReference>
<gene>
    <name evidence="14" type="ORF">Fcan01_23876</name>
</gene>
<feature type="domain" description="Flavodoxin-like" evidence="13">
    <location>
        <begin position="139"/>
        <end position="293"/>
    </location>
</feature>
<comment type="cofactor">
    <cofactor evidence="2">
        <name>heme b</name>
        <dbReference type="ChEBI" id="CHEBI:60344"/>
    </cofactor>
</comment>
<evidence type="ECO:0000313" key="14">
    <source>
        <dbReference type="EMBL" id="OXA41363.1"/>
    </source>
</evidence>
<comment type="caution">
    <text evidence="14">The sequence shown here is derived from an EMBL/GenBank/DDBJ whole genome shotgun (WGS) entry which is preliminary data.</text>
</comment>
<reference evidence="14 15" key="1">
    <citation type="submission" date="2015-12" db="EMBL/GenBank/DDBJ databases">
        <title>The genome of Folsomia candida.</title>
        <authorList>
            <person name="Faddeeva A."/>
            <person name="Derks M.F."/>
            <person name="Anvar Y."/>
            <person name="Smit S."/>
            <person name="Van Straalen N."/>
            <person name="Roelofs D."/>
        </authorList>
    </citation>
    <scope>NUCLEOTIDE SEQUENCE [LARGE SCALE GENOMIC DNA]</scope>
    <source>
        <strain evidence="14 15">VU population</strain>
        <tissue evidence="14">Whole body</tissue>
    </source>
</reference>
<keyword evidence="11" id="KW-0560">Oxidoreductase</keyword>
<dbReference type="InterPro" id="IPR004030">
    <property type="entry name" value="NOS_N"/>
</dbReference>
<dbReference type="PANTHER" id="PTHR43410">
    <property type="entry name" value="NITRIC OXIDE SYNTHASE OXYGENASE"/>
    <property type="match status" value="1"/>
</dbReference>
<dbReference type="Pfam" id="PF00258">
    <property type="entry name" value="Flavodoxin_1"/>
    <property type="match status" value="1"/>
</dbReference>
<keyword evidence="10" id="KW-0112">Calmodulin-binding</keyword>
<dbReference type="GO" id="GO:0046872">
    <property type="term" value="F:metal ion binding"/>
    <property type="evidence" value="ECO:0007669"/>
    <property type="project" value="UniProtKB-KW"/>
</dbReference>
<keyword evidence="8" id="KW-0479">Metal-binding</keyword>
<accession>A0A226D891</accession>
<organism evidence="14 15">
    <name type="scientific">Folsomia candida</name>
    <name type="common">Springtail</name>
    <dbReference type="NCBI Taxonomy" id="158441"/>
    <lineage>
        <taxon>Eukaryota</taxon>
        <taxon>Metazoa</taxon>
        <taxon>Ecdysozoa</taxon>
        <taxon>Arthropoda</taxon>
        <taxon>Hexapoda</taxon>
        <taxon>Collembola</taxon>
        <taxon>Entomobryomorpha</taxon>
        <taxon>Isotomoidea</taxon>
        <taxon>Isotomidae</taxon>
        <taxon>Proisotominae</taxon>
        <taxon>Folsomia</taxon>
    </lineage>
</organism>
<dbReference type="GO" id="GO:0010181">
    <property type="term" value="F:FMN binding"/>
    <property type="evidence" value="ECO:0007669"/>
    <property type="project" value="InterPro"/>
</dbReference>
<dbReference type="GO" id="GO:0005516">
    <property type="term" value="F:calmodulin binding"/>
    <property type="evidence" value="ECO:0007669"/>
    <property type="project" value="UniProtKB-KW"/>
</dbReference>
<evidence type="ECO:0000256" key="9">
    <source>
        <dbReference type="ARBA" id="ARBA00022857"/>
    </source>
</evidence>
<dbReference type="AlphaFoldDB" id="A0A226D891"/>
<dbReference type="Proteomes" id="UP000198287">
    <property type="component" value="Unassembled WGS sequence"/>
</dbReference>
<evidence type="ECO:0000256" key="8">
    <source>
        <dbReference type="ARBA" id="ARBA00022723"/>
    </source>
</evidence>
<keyword evidence="6" id="KW-0349">Heme</keyword>